<evidence type="ECO:0000256" key="7">
    <source>
        <dbReference type="ARBA" id="ARBA00022989"/>
    </source>
</evidence>
<dbReference type="GO" id="GO:0005743">
    <property type="term" value="C:mitochondrial inner membrane"/>
    <property type="evidence" value="ECO:0007669"/>
    <property type="project" value="TreeGrafter"/>
</dbReference>
<feature type="domain" description="ABC transporter" evidence="11">
    <location>
        <begin position="967"/>
        <end position="1209"/>
    </location>
</feature>
<feature type="transmembrane region" description="Helical" evidence="10">
    <location>
        <begin position="671"/>
        <end position="692"/>
    </location>
</feature>
<dbReference type="GO" id="GO:0090374">
    <property type="term" value="P:oligopeptide export from mitochondrion"/>
    <property type="evidence" value="ECO:0007669"/>
    <property type="project" value="TreeGrafter"/>
</dbReference>
<dbReference type="PANTHER" id="PTHR43394:SF1">
    <property type="entry name" value="ATP-BINDING CASSETTE SUB-FAMILY B MEMBER 10, MITOCHONDRIAL"/>
    <property type="match status" value="1"/>
</dbReference>
<keyword evidence="6" id="KW-0067">ATP-binding</keyword>
<dbReference type="FunFam" id="1.20.1560.10:FF:000057">
    <property type="entry name" value="ABC multidrug transporter SitT"/>
    <property type="match status" value="2"/>
</dbReference>
<feature type="transmembrane region" description="Helical" evidence="10">
    <location>
        <begin position="712"/>
        <end position="738"/>
    </location>
</feature>
<evidence type="ECO:0000256" key="8">
    <source>
        <dbReference type="ARBA" id="ARBA00023136"/>
    </source>
</evidence>
<dbReference type="Gene3D" id="1.20.1560.10">
    <property type="entry name" value="ABC transporter type 1, transmembrane domain"/>
    <property type="match status" value="1"/>
</dbReference>
<evidence type="ECO:0000256" key="6">
    <source>
        <dbReference type="ARBA" id="ARBA00022840"/>
    </source>
</evidence>
<dbReference type="CDD" id="cd18578">
    <property type="entry name" value="ABC_6TM_Pgp_ABCB1_D2_like"/>
    <property type="match status" value="1"/>
</dbReference>
<dbReference type="PROSITE" id="PS50929">
    <property type="entry name" value="ABC_TM1F"/>
    <property type="match status" value="2"/>
</dbReference>
<keyword evidence="7 10" id="KW-1133">Transmembrane helix</keyword>
<dbReference type="GO" id="GO:0016887">
    <property type="term" value="F:ATP hydrolysis activity"/>
    <property type="evidence" value="ECO:0007669"/>
    <property type="project" value="InterPro"/>
</dbReference>
<feature type="transmembrane region" description="Helical" evidence="10">
    <location>
        <begin position="174"/>
        <end position="193"/>
    </location>
</feature>
<dbReference type="Proteomes" id="UP000616885">
    <property type="component" value="Unassembled WGS sequence"/>
</dbReference>
<sequence length="1216" mass="131939">MPSPAVSGKAGDLPQKTNTEETQLENQEPSGSNGYFRVFKYGRPREYLLGFLAVLGAVASGVALAMVNVVLGRFISILNDASVYGSTSDEFMPAVQTTALYFVYIGIVRFVGTYMYSSLFTYVSYRLTRNIRYEYLKAAFSQETGYFDKGVSGSIAAQATSNGKLIQSGTSEKLGIVIQSISTFVAAFIIAFISQWKLTLIIICIVPLTVALSVVLSIPDAKIETDILKIYANAGSLAESVLGGIRTVHAFNLRPRIISKYDSYLQEAYKVGMKKNILYGFMFGGEYFVIYAGMGLAFWQGVGMIARNEVPNIGTVFTVLFSVTIASSTLSSIAPHTVNFTRAGAAAAELFEVIDRQSEINPFDESGAKPDSIVGQIDLEGINFAYSSRPDLNVLHDFTLSVPAGKVTALVGPSGSGKSTIIGLLERWYNPINGSIKLDGEDTKDFNLRWLRTKIRLVQQEQMDRVRHAATLAFAHEFIQSLPDGYDTRIGERGGLLSGGQKQRIAIARSIISEPKILLLDEATSALDPHAEGIVQKALDSASKNRTTIVIAHKLATIRNADNIVVLSQGRLMEQGCHEKLVDLGGLYAKLVKAQDLSPVESTKVEAVAGDQESSSGGDIGLMAKAEIQVDVTENGQLAVTDDQGSMEQYKKTGLIRSVLKIVAATPELNIWYILLVLTCVAVAAVYPGQALLLGKIMDVFKGDDMVSRGNFVSLMFFVISIGSFAAYFTLGWATNIICQGLNAKMRKDILDSILQQDLQFFDRPENTVGAIISYLDLYPQAILELMGLNVALIIIAGVNVLASSVLALAVSWKLGLVGVFAGMPPMMVAGYSRVQLDSKIESETEQRFAASASVASETITAIRTVSSLAIEDTILKKADVSVNVPYDGLVCLTQAIEYFILALGFWWGSRLIHDGEIDFYQFMVSFMGVYFSGQAAGQMFSFASSFSGANQAANYYFWLCQLKPAIRQTEENKGKGPESGCESYEFKDADRGQFLAFVGASGCGKSTMISLLERFYDPTSGSINLDGLAPLTSLDPLLYRSHVSLVQQEPTLFPGTIRENISQGVDTDVPSSVSNQDIEQACRAANVWDFVSSLPDDLNTQCGTSGSQLSGGQRQRIAIARALIRKPKVILLDEATSALDTESERVVQNALMDAAATGDRITIAVAHRLSTVKDADRIFVFHGGRIAESGTHKQLLENGGLYAKMCEAQRLDRSV</sequence>
<dbReference type="SUPFAM" id="SSF90123">
    <property type="entry name" value="ABC transporter transmembrane region"/>
    <property type="match status" value="2"/>
</dbReference>
<comment type="similarity">
    <text evidence="2">Belongs to the ABC transporter superfamily. ABCB family. Multidrug resistance exporter (TC 3.A.1.201) subfamily.</text>
</comment>
<evidence type="ECO:0000256" key="4">
    <source>
        <dbReference type="ARBA" id="ARBA00022692"/>
    </source>
</evidence>
<keyword evidence="3" id="KW-0813">Transport</keyword>
<feature type="transmembrane region" description="Helical" evidence="10">
    <location>
        <begin position="277"/>
        <end position="301"/>
    </location>
</feature>
<dbReference type="InterPro" id="IPR003439">
    <property type="entry name" value="ABC_transporter-like_ATP-bd"/>
</dbReference>
<feature type="transmembrane region" description="Helical" evidence="10">
    <location>
        <begin position="313"/>
        <end position="334"/>
    </location>
</feature>
<evidence type="ECO:0000313" key="13">
    <source>
        <dbReference type="EMBL" id="KAF9760444.1"/>
    </source>
</evidence>
<proteinExistence type="inferred from homology"/>
<feature type="domain" description="ABC transmembrane type-1" evidence="12">
    <location>
        <begin position="674"/>
        <end position="949"/>
    </location>
</feature>
<dbReference type="CDD" id="cd18577">
    <property type="entry name" value="ABC_6TM_Pgp_ABCB1_D1_like"/>
    <property type="match status" value="1"/>
</dbReference>
<dbReference type="AlphaFoldDB" id="A0A8H7TUH0"/>
<keyword evidence="4 10" id="KW-0812">Transmembrane</keyword>
<dbReference type="InterPro" id="IPR036640">
    <property type="entry name" value="ABC1_TM_sf"/>
</dbReference>
<evidence type="ECO:0008006" key="15">
    <source>
        <dbReference type="Google" id="ProtNLM"/>
    </source>
</evidence>
<feature type="domain" description="ABC transmembrane type-1" evidence="12">
    <location>
        <begin position="51"/>
        <end position="342"/>
    </location>
</feature>
<dbReference type="FunFam" id="3.40.50.300:FF:000913">
    <property type="entry name" value="ABC multidrug transporter SitT"/>
    <property type="match status" value="1"/>
</dbReference>
<evidence type="ECO:0000256" key="10">
    <source>
        <dbReference type="SAM" id="Phobius"/>
    </source>
</evidence>
<dbReference type="InterPro" id="IPR027417">
    <property type="entry name" value="P-loop_NTPase"/>
</dbReference>
<dbReference type="PANTHER" id="PTHR43394">
    <property type="entry name" value="ATP-DEPENDENT PERMEASE MDL1, MITOCHONDRIAL"/>
    <property type="match status" value="1"/>
</dbReference>
<name>A0A8H7TUH0_BIOOC</name>
<evidence type="ECO:0000259" key="11">
    <source>
        <dbReference type="PROSITE" id="PS50893"/>
    </source>
</evidence>
<evidence type="ECO:0000256" key="1">
    <source>
        <dbReference type="ARBA" id="ARBA00004141"/>
    </source>
</evidence>
<evidence type="ECO:0000256" key="3">
    <source>
        <dbReference type="ARBA" id="ARBA00022448"/>
    </source>
</evidence>
<dbReference type="PROSITE" id="PS50893">
    <property type="entry name" value="ABC_TRANSPORTER_2"/>
    <property type="match status" value="2"/>
</dbReference>
<dbReference type="GO" id="GO:0005524">
    <property type="term" value="F:ATP binding"/>
    <property type="evidence" value="ECO:0007669"/>
    <property type="project" value="UniProtKB-KW"/>
</dbReference>
<feature type="transmembrane region" description="Helical" evidence="10">
    <location>
        <begin position="786"/>
        <end position="809"/>
    </location>
</feature>
<evidence type="ECO:0000313" key="14">
    <source>
        <dbReference type="Proteomes" id="UP000616885"/>
    </source>
</evidence>
<keyword evidence="8 10" id="KW-0472">Membrane</keyword>
<dbReference type="SUPFAM" id="SSF52540">
    <property type="entry name" value="P-loop containing nucleoside triphosphate hydrolases"/>
    <property type="match status" value="2"/>
</dbReference>
<feature type="domain" description="ABC transporter" evidence="11">
    <location>
        <begin position="377"/>
        <end position="594"/>
    </location>
</feature>
<dbReference type="Pfam" id="PF00664">
    <property type="entry name" value="ABC_membrane"/>
    <property type="match status" value="2"/>
</dbReference>
<dbReference type="EMBL" id="JADCTT010000001">
    <property type="protein sequence ID" value="KAF9760444.1"/>
    <property type="molecule type" value="Genomic_DNA"/>
</dbReference>
<comment type="caution">
    <text evidence="13">The sequence shown here is derived from an EMBL/GenBank/DDBJ whole genome shotgun (WGS) entry which is preliminary data.</text>
</comment>
<feature type="transmembrane region" description="Helical" evidence="10">
    <location>
        <begin position="199"/>
        <end position="219"/>
    </location>
</feature>
<dbReference type="InterPro" id="IPR011527">
    <property type="entry name" value="ABC1_TM_dom"/>
</dbReference>
<feature type="region of interest" description="Disordered" evidence="9">
    <location>
        <begin position="1"/>
        <end position="30"/>
    </location>
</feature>
<dbReference type="InterPro" id="IPR003593">
    <property type="entry name" value="AAA+_ATPase"/>
</dbReference>
<dbReference type="InterPro" id="IPR039421">
    <property type="entry name" value="Type_1_exporter"/>
</dbReference>
<dbReference type="Gene3D" id="3.40.50.300">
    <property type="entry name" value="P-loop containing nucleotide triphosphate hydrolases"/>
    <property type="match status" value="2"/>
</dbReference>
<dbReference type="InterPro" id="IPR017871">
    <property type="entry name" value="ABC_transporter-like_CS"/>
</dbReference>
<comment type="subcellular location">
    <subcellularLocation>
        <location evidence="1">Membrane</location>
        <topology evidence="1">Multi-pass membrane protein</topology>
    </subcellularLocation>
</comment>
<evidence type="ECO:0000256" key="2">
    <source>
        <dbReference type="ARBA" id="ARBA00007577"/>
    </source>
</evidence>
<dbReference type="SMART" id="SM00382">
    <property type="entry name" value="AAA"/>
    <property type="match status" value="2"/>
</dbReference>
<feature type="transmembrane region" description="Helical" evidence="10">
    <location>
        <begin position="47"/>
        <end position="71"/>
    </location>
</feature>
<dbReference type="PROSITE" id="PS00211">
    <property type="entry name" value="ABC_TRANSPORTER_1"/>
    <property type="match status" value="2"/>
</dbReference>
<reference evidence="13" key="1">
    <citation type="submission" date="2020-10" db="EMBL/GenBank/DDBJ databases">
        <title>High-Quality Genome Resource of Clonostachys rosea strain S41 by Oxford Nanopore Long-Read Sequencing.</title>
        <authorList>
            <person name="Wang H."/>
        </authorList>
    </citation>
    <scope>NUCLEOTIDE SEQUENCE</scope>
    <source>
        <strain evidence="13">S41</strain>
    </source>
</reference>
<dbReference type="Pfam" id="PF00005">
    <property type="entry name" value="ABC_tran"/>
    <property type="match status" value="2"/>
</dbReference>
<evidence type="ECO:0000256" key="9">
    <source>
        <dbReference type="SAM" id="MobiDB-lite"/>
    </source>
</evidence>
<accession>A0A8H7TUH0</accession>
<evidence type="ECO:0000259" key="12">
    <source>
        <dbReference type="PROSITE" id="PS50929"/>
    </source>
</evidence>
<dbReference type="GO" id="GO:0015421">
    <property type="term" value="F:ABC-type oligopeptide transporter activity"/>
    <property type="evidence" value="ECO:0007669"/>
    <property type="project" value="TreeGrafter"/>
</dbReference>
<evidence type="ECO:0000256" key="5">
    <source>
        <dbReference type="ARBA" id="ARBA00022741"/>
    </source>
</evidence>
<gene>
    <name evidence="13" type="ORF">IM811_002138</name>
</gene>
<feature type="transmembrane region" description="Helical" evidence="10">
    <location>
        <begin position="101"/>
        <end position="123"/>
    </location>
</feature>
<keyword evidence="5" id="KW-0547">Nucleotide-binding</keyword>
<organism evidence="13 14">
    <name type="scientific">Bionectria ochroleuca</name>
    <name type="common">Gliocladium roseum</name>
    <dbReference type="NCBI Taxonomy" id="29856"/>
    <lineage>
        <taxon>Eukaryota</taxon>
        <taxon>Fungi</taxon>
        <taxon>Dikarya</taxon>
        <taxon>Ascomycota</taxon>
        <taxon>Pezizomycotina</taxon>
        <taxon>Sordariomycetes</taxon>
        <taxon>Hypocreomycetidae</taxon>
        <taxon>Hypocreales</taxon>
        <taxon>Bionectriaceae</taxon>
        <taxon>Clonostachys</taxon>
    </lineage>
</organism>
<protein>
    <recommendedName>
        <fullName evidence="15">ABC transporter</fullName>
    </recommendedName>
</protein>